<dbReference type="FunFam" id="2.30.39.10:FF:000014">
    <property type="entry name" value="Serpin family B member 9"/>
    <property type="match status" value="2"/>
</dbReference>
<dbReference type="GO" id="GO:0005737">
    <property type="term" value="C:cytoplasm"/>
    <property type="evidence" value="ECO:0007669"/>
    <property type="project" value="UniProtKB-SubCell"/>
</dbReference>
<dbReference type="GO" id="GO:0004867">
    <property type="term" value="F:serine-type endopeptidase inhibitor activity"/>
    <property type="evidence" value="ECO:0007669"/>
    <property type="project" value="UniProtKB-KW"/>
</dbReference>
<dbReference type="Proteomes" id="UP000018936">
    <property type="component" value="Unassembled WGS sequence"/>
</dbReference>
<dbReference type="InterPro" id="IPR042178">
    <property type="entry name" value="Serpin_sf_1"/>
</dbReference>
<accession>V8P0N6</accession>
<dbReference type="AlphaFoldDB" id="V8P0N6"/>
<feature type="non-terminal residue" evidence="10">
    <location>
        <position position="1"/>
    </location>
</feature>
<dbReference type="SUPFAM" id="SSF56574">
    <property type="entry name" value="Serpins"/>
    <property type="match status" value="3"/>
</dbReference>
<evidence type="ECO:0000256" key="2">
    <source>
        <dbReference type="ARBA" id="ARBA00006426"/>
    </source>
</evidence>
<dbReference type="InterPro" id="IPR036186">
    <property type="entry name" value="Serpin_sf"/>
</dbReference>
<evidence type="ECO:0000313" key="11">
    <source>
        <dbReference type="Proteomes" id="UP000018936"/>
    </source>
</evidence>
<dbReference type="PANTHER" id="PTHR11461">
    <property type="entry name" value="SERINE PROTEASE INHIBITOR, SERPIN"/>
    <property type="match status" value="1"/>
</dbReference>
<dbReference type="PANTHER" id="PTHR11461:SF180">
    <property type="entry name" value="LEUKOCYTE ELASTASE INHIBITOR"/>
    <property type="match status" value="1"/>
</dbReference>
<dbReference type="CDD" id="cd19956">
    <property type="entry name" value="serpinB"/>
    <property type="match status" value="1"/>
</dbReference>
<comment type="subcellular location">
    <subcellularLocation>
        <location evidence="1">Cytoplasm</location>
    </subcellularLocation>
</comment>
<dbReference type="Gene3D" id="2.30.39.10">
    <property type="entry name" value="Alpha-1-antitrypsin, domain 1"/>
    <property type="match status" value="2"/>
</dbReference>
<dbReference type="EMBL" id="AZIM01001111">
    <property type="protein sequence ID" value="ETE68059.1"/>
    <property type="molecule type" value="Genomic_DNA"/>
</dbReference>
<proteinExistence type="inferred from homology"/>
<dbReference type="InterPro" id="IPR042185">
    <property type="entry name" value="Serpin_sf_2"/>
</dbReference>
<feature type="non-terminal residue" evidence="10">
    <location>
        <position position="1024"/>
    </location>
</feature>
<feature type="domain" description="Serpin" evidence="9">
    <location>
        <begin position="6"/>
        <end position="269"/>
    </location>
</feature>
<dbReference type="InterPro" id="IPR023795">
    <property type="entry name" value="Serpin_CS"/>
</dbReference>
<evidence type="ECO:0000256" key="5">
    <source>
        <dbReference type="ARBA" id="ARBA00022900"/>
    </source>
</evidence>
<dbReference type="Gene3D" id="2.10.310.10">
    <property type="entry name" value="Serpins superfamily"/>
    <property type="match status" value="1"/>
</dbReference>
<protein>
    <recommendedName>
        <fullName evidence="7">Leukocyte elastase inhibitor</fullName>
    </recommendedName>
    <alternativeName>
        <fullName evidence="8">Serpin B1</fullName>
    </alternativeName>
</protein>
<comment type="caution">
    <text evidence="10">The sequence shown here is derived from an EMBL/GenBank/DDBJ whole genome shotgun (WGS) entry which is preliminary data.</text>
</comment>
<comment type="similarity">
    <text evidence="2">Belongs to the serpin family. Ov-serpin subfamily.</text>
</comment>
<evidence type="ECO:0000256" key="3">
    <source>
        <dbReference type="ARBA" id="ARBA00022490"/>
    </source>
</evidence>
<keyword evidence="6" id="KW-0007">Acetylation</keyword>
<evidence type="ECO:0000259" key="9">
    <source>
        <dbReference type="SMART" id="SM00093"/>
    </source>
</evidence>
<keyword evidence="3" id="KW-0963">Cytoplasm</keyword>
<feature type="domain" description="Serpin" evidence="9">
    <location>
        <begin position="659"/>
        <end position="1024"/>
    </location>
</feature>
<dbReference type="OrthoDB" id="671595at2759"/>
<sequence>IYCSFVSISLQPDISSNCPSSSGHYHFKAPSVPNNVEVHQRFQELISHINKPHANYSLSLANRLFGEASYDFLASFLEASQRFYNTGLEKLNFQQASEDSRRHINAWVEEKTSGKIQDLLGPGIIDSSTKLVLVNAIYFKGSWADKFYKDHTLKKPFWINKLEREITYEKLMDWINPKNMFSRTIQLSFPKFKLEEKYDLKPVLRSMGMTDAFDEGKADFSGISTNNDLVISEVVHKSFIEVNEEGTEAAAATGVVLAIAESGFRNMDSLHASNTTFALNLFKKLSANDPTKNLFFSPLSISSALLMVSLGAKGNTEAQMSKVLSVSRDREVHQKFKKLISEINKPGANYILSLANRLFGETSYDFLASFIESTEKLYHAGLEKLNFEQASEDSRRHINAWVEEKTSGKIQDLLLPGIINSLTKLVLVNAIYFKGNWANKFNTDHTEEMPFQINKNESKTVQMMFKKAKYNMTYISDYRTSILEIPYVDNELSMIILLPQKIEDNSTGLEKLEREITYEKLMDWINPEMMDLREIELSFPKFKLEEKYDLKPVLRSMGMTDAFDEGKADFSGMSTNNDLVISEVVHKSFIEVNEEGSEAAAATAAVMMLRCAMFVPEFKIDHPFLFFIVQRSTKSILFFGRFPVATMDKLANANSQFALDLFQKLIEAQPTGNVFFSPFSVSSAIAMIALGAQGNTASEILKTLHFDGVEDLHSVFHTLSAKINRSNAPYILKLANRLYGEKTFNFLSDFLTSIQNLYGAELSKADFSNAPDKAKKEINQWVEHQTEGKIPDLLSEGSINEMTKLVLVNAVYFKGSWAKAFKEKDTEDKPFRLNKTEKKNVKMMFMKEKLPFGYIPECNSRVLELPYKGEDLSMIILLPDSIEDNSTGLEQLEQQLTLEKLQEWIQNMISEVDVYVHLPKFQLKENYDLKSYFAALGLVDMFDSDKANLSGMSGAQDLHVSKIVHKSFLEVNEEGTEAAAATAATLVPFSLPMEENFTADHPFIFFIRHNPTNTILFLGRFTSP</sequence>
<evidence type="ECO:0000256" key="4">
    <source>
        <dbReference type="ARBA" id="ARBA00022690"/>
    </source>
</evidence>
<dbReference type="Gene3D" id="3.30.497.10">
    <property type="entry name" value="Antithrombin, subunit I, domain 2"/>
    <property type="match status" value="4"/>
</dbReference>
<feature type="domain" description="Serpin" evidence="9">
    <location>
        <begin position="279"/>
        <end position="643"/>
    </location>
</feature>
<dbReference type="MEROPS" id="I04.072"/>
<dbReference type="GO" id="GO:0005615">
    <property type="term" value="C:extracellular space"/>
    <property type="evidence" value="ECO:0007669"/>
    <property type="project" value="InterPro"/>
</dbReference>
<gene>
    <name evidence="10" type="primary">SERPINB1</name>
    <name evidence="10" type="ORF">L345_06147</name>
</gene>
<dbReference type="PROSITE" id="PS00284">
    <property type="entry name" value="SERPIN"/>
    <property type="match status" value="2"/>
</dbReference>
<evidence type="ECO:0000313" key="10">
    <source>
        <dbReference type="EMBL" id="ETE68059.1"/>
    </source>
</evidence>
<keyword evidence="5" id="KW-0722">Serine protease inhibitor</keyword>
<dbReference type="GO" id="GO:0032691">
    <property type="term" value="P:negative regulation of interleukin-1 beta production"/>
    <property type="evidence" value="ECO:0007669"/>
    <property type="project" value="TreeGrafter"/>
</dbReference>
<dbReference type="Pfam" id="PF00079">
    <property type="entry name" value="Serpin"/>
    <property type="match status" value="3"/>
</dbReference>
<dbReference type="SMART" id="SM00093">
    <property type="entry name" value="SERPIN"/>
    <property type="match status" value="3"/>
</dbReference>
<keyword evidence="4" id="KW-0646">Protease inhibitor</keyword>
<dbReference type="FunFam" id="3.30.497.10:FF:000001">
    <property type="entry name" value="Serine protease inhibitor"/>
    <property type="match status" value="2"/>
</dbReference>
<evidence type="ECO:0000256" key="1">
    <source>
        <dbReference type="ARBA" id="ARBA00004496"/>
    </source>
</evidence>
<evidence type="ECO:0000256" key="7">
    <source>
        <dbReference type="ARBA" id="ARBA00073281"/>
    </source>
</evidence>
<reference evidence="10 11" key="1">
    <citation type="journal article" date="2013" name="Proc. Natl. Acad. Sci. U.S.A.">
        <title>The king cobra genome reveals dynamic gene evolution and adaptation in the snake venom system.</title>
        <authorList>
            <person name="Vonk F.J."/>
            <person name="Casewell N.R."/>
            <person name="Henkel C.V."/>
            <person name="Heimberg A.M."/>
            <person name="Jansen H.J."/>
            <person name="McCleary R.J."/>
            <person name="Kerkkamp H.M."/>
            <person name="Vos R.A."/>
            <person name="Guerreiro I."/>
            <person name="Calvete J.J."/>
            <person name="Wuster W."/>
            <person name="Woods A.E."/>
            <person name="Logan J.M."/>
            <person name="Harrison R.A."/>
            <person name="Castoe T.A."/>
            <person name="de Koning A.P."/>
            <person name="Pollock D.D."/>
            <person name="Yandell M."/>
            <person name="Calderon D."/>
            <person name="Renjifo C."/>
            <person name="Currier R.B."/>
            <person name="Salgado D."/>
            <person name="Pla D."/>
            <person name="Sanz L."/>
            <person name="Hyder A.S."/>
            <person name="Ribeiro J.M."/>
            <person name="Arntzen J.W."/>
            <person name="van den Thillart G.E."/>
            <person name="Boetzer M."/>
            <person name="Pirovano W."/>
            <person name="Dirks R.P."/>
            <person name="Spaink H.P."/>
            <person name="Duboule D."/>
            <person name="McGlinn E."/>
            <person name="Kini R.M."/>
            <person name="Richardson M.K."/>
        </authorList>
    </citation>
    <scope>NUCLEOTIDE SEQUENCE</scope>
    <source>
        <tissue evidence="10">Blood</tissue>
    </source>
</reference>
<dbReference type="InterPro" id="IPR023796">
    <property type="entry name" value="Serpin_dom"/>
</dbReference>
<keyword evidence="11" id="KW-1185">Reference proteome</keyword>
<organism evidence="10 11">
    <name type="scientific">Ophiophagus hannah</name>
    <name type="common">King cobra</name>
    <name type="synonym">Naja hannah</name>
    <dbReference type="NCBI Taxonomy" id="8665"/>
    <lineage>
        <taxon>Eukaryota</taxon>
        <taxon>Metazoa</taxon>
        <taxon>Chordata</taxon>
        <taxon>Craniata</taxon>
        <taxon>Vertebrata</taxon>
        <taxon>Euteleostomi</taxon>
        <taxon>Lepidosauria</taxon>
        <taxon>Squamata</taxon>
        <taxon>Bifurcata</taxon>
        <taxon>Unidentata</taxon>
        <taxon>Episquamata</taxon>
        <taxon>Toxicofera</taxon>
        <taxon>Serpentes</taxon>
        <taxon>Colubroidea</taxon>
        <taxon>Elapidae</taxon>
        <taxon>Elapinae</taxon>
        <taxon>Ophiophagus</taxon>
    </lineage>
</organism>
<name>V8P0N6_OPHHA</name>
<dbReference type="InterPro" id="IPR000215">
    <property type="entry name" value="Serpin_fam"/>
</dbReference>
<evidence type="ECO:0000256" key="6">
    <source>
        <dbReference type="ARBA" id="ARBA00022990"/>
    </source>
</evidence>
<evidence type="ECO:0000256" key="8">
    <source>
        <dbReference type="ARBA" id="ARBA00079383"/>
    </source>
</evidence>